<feature type="domain" description="Prohead serine protease" evidence="4">
    <location>
        <begin position="18"/>
        <end position="169"/>
    </location>
</feature>
<evidence type="ECO:0000313" key="6">
    <source>
        <dbReference type="Proteomes" id="UP000697995"/>
    </source>
</evidence>
<evidence type="ECO:0000256" key="1">
    <source>
        <dbReference type="ARBA" id="ARBA00022612"/>
    </source>
</evidence>
<dbReference type="InterPro" id="IPR054613">
    <property type="entry name" value="Peptidase_S78_dom"/>
</dbReference>
<dbReference type="NCBIfam" id="TIGR01543">
    <property type="entry name" value="proheadase_HK97"/>
    <property type="match status" value="1"/>
</dbReference>
<proteinExistence type="predicted"/>
<organism evidence="5 6">
    <name type="scientific">Paracraurococcus ruber</name>
    <dbReference type="NCBI Taxonomy" id="77675"/>
    <lineage>
        <taxon>Bacteria</taxon>
        <taxon>Pseudomonadati</taxon>
        <taxon>Pseudomonadota</taxon>
        <taxon>Alphaproteobacteria</taxon>
        <taxon>Acetobacterales</taxon>
        <taxon>Roseomonadaceae</taxon>
        <taxon>Paracraurococcus</taxon>
    </lineage>
</organism>
<evidence type="ECO:0000256" key="3">
    <source>
        <dbReference type="ARBA" id="ARBA00022801"/>
    </source>
</evidence>
<keyword evidence="2" id="KW-0645">Protease</keyword>
<dbReference type="EMBL" id="NRSG01000004">
    <property type="protein sequence ID" value="MBK1656851.1"/>
    <property type="molecule type" value="Genomic_DNA"/>
</dbReference>
<keyword evidence="1" id="KW-1188">Viral release from host cell</keyword>
<sequence length="240" mass="25664">MPDCFVPWTVQLAAGEGSAMTFSGIAAVYGRPDDGRDYTFAPGAFDGAVRQMRAGKRPAMLLQHGGWDFTADDMLPIGLWTDLQADEQGLKVSGKLADTARGRDIYALLKMDPVPAIDGLSIGFRATKRQVNDAAAPGEPRVTIQEIDLVEISVVTFPAMTAARVTSVQSGLSVRDLERRLVRDAGLSRREAQALLRRGKAGLEALRDAGEAGDQGDDPSPDALAALAAQIERNIRTMKG</sequence>
<keyword evidence="3" id="KW-0378">Hydrolase</keyword>
<evidence type="ECO:0000313" key="5">
    <source>
        <dbReference type="EMBL" id="MBK1656851.1"/>
    </source>
</evidence>
<name>A0ABS1CRE5_9PROT</name>
<dbReference type="InterPro" id="IPR006433">
    <property type="entry name" value="Prohead_protease"/>
</dbReference>
<evidence type="ECO:0000259" key="4">
    <source>
        <dbReference type="Pfam" id="PF04586"/>
    </source>
</evidence>
<dbReference type="Pfam" id="PF04586">
    <property type="entry name" value="Peptidase_S78"/>
    <property type="match status" value="1"/>
</dbReference>
<protein>
    <recommendedName>
        <fullName evidence="4">Prohead serine protease domain-containing protein</fullName>
    </recommendedName>
</protein>
<accession>A0ABS1CRE5</accession>
<reference evidence="5 6" key="1">
    <citation type="journal article" date="2020" name="Microorganisms">
        <title>Osmotic Adaptation and Compatible Solute Biosynthesis of Phototrophic Bacteria as Revealed from Genome Analyses.</title>
        <authorList>
            <person name="Imhoff J.F."/>
            <person name="Rahn T."/>
            <person name="Kunzel S."/>
            <person name="Keller A."/>
            <person name="Neulinger S.C."/>
        </authorList>
    </citation>
    <scope>NUCLEOTIDE SEQUENCE [LARGE SCALE GENOMIC DNA]</scope>
    <source>
        <strain evidence="5 6">DSM 15382</strain>
    </source>
</reference>
<dbReference type="Proteomes" id="UP000697995">
    <property type="component" value="Unassembled WGS sequence"/>
</dbReference>
<dbReference type="RefSeq" id="WP_133217852.1">
    <property type="nucleotide sequence ID" value="NZ_NRSG01000004.1"/>
</dbReference>
<keyword evidence="6" id="KW-1185">Reference proteome</keyword>
<evidence type="ECO:0000256" key="2">
    <source>
        <dbReference type="ARBA" id="ARBA00022670"/>
    </source>
</evidence>
<gene>
    <name evidence="5" type="ORF">CKO45_01245</name>
</gene>
<comment type="caution">
    <text evidence="5">The sequence shown here is derived from an EMBL/GenBank/DDBJ whole genome shotgun (WGS) entry which is preliminary data.</text>
</comment>